<evidence type="ECO:0000256" key="1">
    <source>
        <dbReference type="ARBA" id="ARBA00001947"/>
    </source>
</evidence>
<evidence type="ECO:0000313" key="9">
    <source>
        <dbReference type="Proteomes" id="UP000288859"/>
    </source>
</evidence>
<evidence type="ECO:0000256" key="2">
    <source>
        <dbReference type="ARBA" id="ARBA00022723"/>
    </source>
</evidence>
<dbReference type="InterPro" id="IPR013149">
    <property type="entry name" value="ADH-like_C"/>
</dbReference>
<feature type="domain" description="Enoyl reductase (ER)" evidence="7">
    <location>
        <begin position="19"/>
        <end position="377"/>
    </location>
</feature>
<dbReference type="VEuPathDB" id="FungiDB:PV10_05731"/>
<comment type="similarity">
    <text evidence="6">Belongs to the zinc-containing alcohol dehydrogenase family.</text>
</comment>
<comment type="caution">
    <text evidence="8">The sequence shown here is derived from an EMBL/GenBank/DDBJ whole genome shotgun (WGS) entry which is preliminary data.</text>
</comment>
<dbReference type="SUPFAM" id="SSF50129">
    <property type="entry name" value="GroES-like"/>
    <property type="match status" value="1"/>
</dbReference>
<evidence type="ECO:0000256" key="6">
    <source>
        <dbReference type="RuleBase" id="RU361277"/>
    </source>
</evidence>
<dbReference type="OrthoDB" id="1560166at2759"/>
<gene>
    <name evidence="8" type="ORF">B0A52_10083</name>
</gene>
<keyword evidence="3 6" id="KW-0862">Zinc</keyword>
<reference evidence="8 9" key="1">
    <citation type="submission" date="2017-03" db="EMBL/GenBank/DDBJ databases">
        <title>Genomes of endolithic fungi from Antarctica.</title>
        <authorList>
            <person name="Coleine C."/>
            <person name="Masonjones S."/>
            <person name="Stajich J.E."/>
        </authorList>
    </citation>
    <scope>NUCLEOTIDE SEQUENCE [LARGE SCALE GENOMIC DNA]</scope>
    <source>
        <strain evidence="8 9">CCFEE 6314</strain>
    </source>
</reference>
<dbReference type="Pfam" id="PF08240">
    <property type="entry name" value="ADH_N"/>
    <property type="match status" value="1"/>
</dbReference>
<dbReference type="GO" id="GO:0051903">
    <property type="term" value="F:S-(hydroxymethyl)glutathione dehydrogenase [NAD(P)+] activity"/>
    <property type="evidence" value="ECO:0007669"/>
    <property type="project" value="TreeGrafter"/>
</dbReference>
<dbReference type="InterPro" id="IPR020843">
    <property type="entry name" value="ER"/>
</dbReference>
<accession>A0A438MRD3</accession>
<dbReference type="InterPro" id="IPR002328">
    <property type="entry name" value="ADH_Zn_CS"/>
</dbReference>
<dbReference type="Gene3D" id="3.90.180.10">
    <property type="entry name" value="Medium-chain alcohol dehydrogenases, catalytic domain"/>
    <property type="match status" value="1"/>
</dbReference>
<dbReference type="SMART" id="SM00829">
    <property type="entry name" value="PKS_ER"/>
    <property type="match status" value="1"/>
</dbReference>
<dbReference type="Proteomes" id="UP000288859">
    <property type="component" value="Unassembled WGS sequence"/>
</dbReference>
<dbReference type="Gene3D" id="3.40.50.720">
    <property type="entry name" value="NAD(P)-binding Rossmann-like Domain"/>
    <property type="match status" value="1"/>
</dbReference>
<evidence type="ECO:0000313" key="8">
    <source>
        <dbReference type="EMBL" id="RVX66191.1"/>
    </source>
</evidence>
<dbReference type="GO" id="GO:0005829">
    <property type="term" value="C:cytosol"/>
    <property type="evidence" value="ECO:0007669"/>
    <property type="project" value="TreeGrafter"/>
</dbReference>
<dbReference type="GO" id="GO:0046294">
    <property type="term" value="P:formaldehyde catabolic process"/>
    <property type="evidence" value="ECO:0007669"/>
    <property type="project" value="TreeGrafter"/>
</dbReference>
<dbReference type="CDD" id="cd08278">
    <property type="entry name" value="benzyl_alcohol_DH"/>
    <property type="match status" value="1"/>
</dbReference>
<dbReference type="GO" id="GO:0008270">
    <property type="term" value="F:zinc ion binding"/>
    <property type="evidence" value="ECO:0007669"/>
    <property type="project" value="InterPro"/>
</dbReference>
<name>A0A438MRD3_EXOME</name>
<evidence type="ECO:0000256" key="4">
    <source>
        <dbReference type="ARBA" id="ARBA00023002"/>
    </source>
</evidence>
<keyword evidence="5" id="KW-0520">NAD</keyword>
<evidence type="ECO:0000259" key="7">
    <source>
        <dbReference type="SMART" id="SM00829"/>
    </source>
</evidence>
<evidence type="ECO:0000256" key="5">
    <source>
        <dbReference type="ARBA" id="ARBA00023027"/>
    </source>
</evidence>
<protein>
    <recommendedName>
        <fullName evidence="7">Enoyl reductase (ER) domain-containing protein</fullName>
    </recommendedName>
</protein>
<dbReference type="FunFam" id="3.40.50.720:FF:000003">
    <property type="entry name" value="S-(hydroxymethyl)glutathione dehydrogenase"/>
    <property type="match status" value="1"/>
</dbReference>
<dbReference type="AlphaFoldDB" id="A0A438MRD3"/>
<dbReference type="InterPro" id="IPR011032">
    <property type="entry name" value="GroES-like_sf"/>
</dbReference>
<dbReference type="Pfam" id="PF00107">
    <property type="entry name" value="ADH_zinc_N"/>
    <property type="match status" value="1"/>
</dbReference>
<keyword evidence="4" id="KW-0560">Oxidoreductase</keyword>
<dbReference type="SUPFAM" id="SSF51735">
    <property type="entry name" value="NAD(P)-binding Rossmann-fold domains"/>
    <property type="match status" value="1"/>
</dbReference>
<dbReference type="PROSITE" id="PS00059">
    <property type="entry name" value="ADH_ZINC"/>
    <property type="match status" value="1"/>
</dbReference>
<keyword evidence="2 6" id="KW-0479">Metal-binding</keyword>
<organism evidence="8 9">
    <name type="scientific">Exophiala mesophila</name>
    <name type="common">Black yeast-like fungus</name>
    <dbReference type="NCBI Taxonomy" id="212818"/>
    <lineage>
        <taxon>Eukaryota</taxon>
        <taxon>Fungi</taxon>
        <taxon>Dikarya</taxon>
        <taxon>Ascomycota</taxon>
        <taxon>Pezizomycotina</taxon>
        <taxon>Eurotiomycetes</taxon>
        <taxon>Chaetothyriomycetidae</taxon>
        <taxon>Chaetothyriales</taxon>
        <taxon>Herpotrichiellaceae</taxon>
        <taxon>Exophiala</taxon>
    </lineage>
</organism>
<dbReference type="PANTHER" id="PTHR43880:SF12">
    <property type="entry name" value="ALCOHOL DEHYDROGENASE CLASS-3"/>
    <property type="match status" value="1"/>
</dbReference>
<dbReference type="InterPro" id="IPR036291">
    <property type="entry name" value="NAD(P)-bd_dom_sf"/>
</dbReference>
<sequence>MAGITFPIKTEALVVEAAGSGFKRQTVYINDMQPDEVLVEMLYTGICHTDVVGEMGQFPQVEFPIVFGHEGAGIVRSIGSAINDPDLQVGDAVICCYNYCGHCKPCAGGRPAACAKHAEFNLHGLRQNDLSTPMRLEDGRPLRCQFYGQSSFARMSVVSGKSYVRCPYPIESLEHYSALGCGFQTGSATVLNALKPHPSKSLAIFGAGGVGMTAVMGAKVLGLETIIVVDRLADKLEMAKSFGATHTVNTANTPDVGKAIHEITGTGADYIVECTGVPFLMDALFPSIAAEGIIAILGVPPIGYVIPFRPLDAVLDNITLRGIVQGQAVSRKYVPYMIELHRSGQFPIERLCTTYNMDKINEALADVRSGKVIKPILKWE</sequence>
<evidence type="ECO:0000256" key="3">
    <source>
        <dbReference type="ARBA" id="ARBA00022833"/>
    </source>
</evidence>
<proteinExistence type="inferred from homology"/>
<dbReference type="PANTHER" id="PTHR43880">
    <property type="entry name" value="ALCOHOL DEHYDROGENASE"/>
    <property type="match status" value="1"/>
</dbReference>
<comment type="cofactor">
    <cofactor evidence="1 6">
        <name>Zn(2+)</name>
        <dbReference type="ChEBI" id="CHEBI:29105"/>
    </cofactor>
</comment>
<dbReference type="EMBL" id="NAJM01000067">
    <property type="protein sequence ID" value="RVX66191.1"/>
    <property type="molecule type" value="Genomic_DNA"/>
</dbReference>
<dbReference type="InterPro" id="IPR013154">
    <property type="entry name" value="ADH-like_N"/>
</dbReference>